<dbReference type="Proteomes" id="UP000502823">
    <property type="component" value="Unassembled WGS sequence"/>
</dbReference>
<proteinExistence type="predicted"/>
<dbReference type="EMBL" id="BLKM01005062">
    <property type="protein sequence ID" value="GFG33243.1"/>
    <property type="molecule type" value="Genomic_DNA"/>
</dbReference>
<dbReference type="OrthoDB" id="8031842at2759"/>
<protein>
    <recommendedName>
        <fullName evidence="3">Tc1-like transposase DDE domain-containing protein</fullName>
    </recommendedName>
</protein>
<keyword evidence="2" id="KW-1185">Reference proteome</keyword>
<name>A0A6L2PL07_COPFO</name>
<dbReference type="Gene3D" id="3.30.420.10">
    <property type="entry name" value="Ribonuclease H-like superfamily/Ribonuclease H"/>
    <property type="match status" value="1"/>
</dbReference>
<dbReference type="InterPro" id="IPR036397">
    <property type="entry name" value="RNaseH_sf"/>
</dbReference>
<dbReference type="GO" id="GO:0003676">
    <property type="term" value="F:nucleic acid binding"/>
    <property type="evidence" value="ECO:0007669"/>
    <property type="project" value="InterPro"/>
</dbReference>
<dbReference type="InParanoid" id="A0A6L2PL07"/>
<comment type="caution">
    <text evidence="1">The sequence shown here is derived from an EMBL/GenBank/DDBJ whole genome shotgun (WGS) entry which is preliminary data.</text>
</comment>
<dbReference type="PANTHER" id="PTHR47326:SF1">
    <property type="entry name" value="HTH PSQ-TYPE DOMAIN-CONTAINING PROTEIN"/>
    <property type="match status" value="1"/>
</dbReference>
<evidence type="ECO:0000313" key="1">
    <source>
        <dbReference type="EMBL" id="GFG33243.1"/>
    </source>
</evidence>
<gene>
    <name evidence="1" type="ORF">Cfor_04553</name>
</gene>
<evidence type="ECO:0008006" key="3">
    <source>
        <dbReference type="Google" id="ProtNLM"/>
    </source>
</evidence>
<evidence type="ECO:0000313" key="2">
    <source>
        <dbReference type="Proteomes" id="UP000502823"/>
    </source>
</evidence>
<sequence>MENSHTLHEVPFHTKKIGVWCTVSCRRIVGRLFFEPTVDGTVHRDPVQQFVALLELDEHNCWFQKNSATSHTANETINVLRDTFGDHLISENIWPPCSPDLTIRYFLWGHFIERVHKHNPHTKLPQAGNFTCNKQYHSYNVETGVVEYT</sequence>
<dbReference type="AlphaFoldDB" id="A0A6L2PL07"/>
<reference evidence="2" key="1">
    <citation type="submission" date="2020-01" db="EMBL/GenBank/DDBJ databases">
        <title>Draft genome sequence of the Termite Coptotermes fromosanus.</title>
        <authorList>
            <person name="Itakura S."/>
            <person name="Yosikawa Y."/>
            <person name="Umezawa K."/>
        </authorList>
    </citation>
    <scope>NUCLEOTIDE SEQUENCE [LARGE SCALE GENOMIC DNA]</scope>
</reference>
<dbReference type="PANTHER" id="PTHR47326">
    <property type="entry name" value="TRANSPOSABLE ELEMENT TC3 TRANSPOSASE-LIKE PROTEIN"/>
    <property type="match status" value="1"/>
</dbReference>
<accession>A0A6L2PL07</accession>
<organism evidence="1 2">
    <name type="scientific">Coptotermes formosanus</name>
    <name type="common">Formosan subterranean termite</name>
    <dbReference type="NCBI Taxonomy" id="36987"/>
    <lineage>
        <taxon>Eukaryota</taxon>
        <taxon>Metazoa</taxon>
        <taxon>Ecdysozoa</taxon>
        <taxon>Arthropoda</taxon>
        <taxon>Hexapoda</taxon>
        <taxon>Insecta</taxon>
        <taxon>Pterygota</taxon>
        <taxon>Neoptera</taxon>
        <taxon>Polyneoptera</taxon>
        <taxon>Dictyoptera</taxon>
        <taxon>Blattodea</taxon>
        <taxon>Blattoidea</taxon>
        <taxon>Termitoidae</taxon>
        <taxon>Rhinotermitidae</taxon>
        <taxon>Coptotermes</taxon>
    </lineage>
</organism>